<dbReference type="Pfam" id="PF01610">
    <property type="entry name" value="DDE_Tnp_ISL3"/>
    <property type="match status" value="1"/>
</dbReference>
<feature type="domain" description="Transposase IS204/IS1001/IS1096/IS1165 DDE" evidence="1">
    <location>
        <begin position="30"/>
        <end position="85"/>
    </location>
</feature>
<evidence type="ECO:0000313" key="2">
    <source>
        <dbReference type="EMBL" id="HGU31626.1"/>
    </source>
</evidence>
<evidence type="ECO:0000259" key="1">
    <source>
        <dbReference type="Pfam" id="PF01610"/>
    </source>
</evidence>
<dbReference type="AlphaFoldDB" id="A0A7C4MP26"/>
<accession>A0A7C4MP26</accession>
<name>A0A7C4MP26_9BACT</name>
<proteinExistence type="predicted"/>
<dbReference type="EMBL" id="DSUH01000046">
    <property type="protein sequence ID" value="HGU31626.1"/>
    <property type="molecule type" value="Genomic_DNA"/>
</dbReference>
<gene>
    <name evidence="2" type="ORF">ENS29_02075</name>
</gene>
<organism evidence="2">
    <name type="scientific">Desulfatirhabdium butyrativorans</name>
    <dbReference type="NCBI Taxonomy" id="340467"/>
    <lineage>
        <taxon>Bacteria</taxon>
        <taxon>Pseudomonadati</taxon>
        <taxon>Thermodesulfobacteriota</taxon>
        <taxon>Desulfobacteria</taxon>
        <taxon>Desulfobacterales</taxon>
        <taxon>Desulfatirhabdiaceae</taxon>
        <taxon>Desulfatirhabdium</taxon>
    </lineage>
</organism>
<comment type="caution">
    <text evidence="2">The sequence shown here is derived from an EMBL/GenBank/DDBJ whole genome shotgun (WGS) entry which is preliminary data.</text>
</comment>
<dbReference type="InterPro" id="IPR002560">
    <property type="entry name" value="Transposase_DDE"/>
</dbReference>
<reference evidence="2" key="1">
    <citation type="journal article" date="2020" name="mSystems">
        <title>Genome- and Community-Level Interaction Insights into Carbon Utilization and Element Cycling Functions of Hydrothermarchaeota in Hydrothermal Sediment.</title>
        <authorList>
            <person name="Zhou Z."/>
            <person name="Liu Y."/>
            <person name="Xu W."/>
            <person name="Pan J."/>
            <person name="Luo Z.H."/>
            <person name="Li M."/>
        </authorList>
    </citation>
    <scope>NUCLEOTIDE SEQUENCE [LARGE SCALE GENOMIC DNA]</scope>
    <source>
        <strain evidence="2">SpSt-477</strain>
    </source>
</reference>
<protein>
    <recommendedName>
        <fullName evidence="1">Transposase IS204/IS1001/IS1096/IS1165 DDE domain-containing protein</fullName>
    </recommendedName>
</protein>
<sequence length="93" mass="11002">MHAVNSRHHRIQSSNEQHNHFDCYHVLGIMNSALDALLQANRPLLVAYSMKKLLRLFWEKDDFDTATKFLKVLWCRDAMQSSYPEALIIRMNR</sequence>